<evidence type="ECO:0000256" key="2">
    <source>
        <dbReference type="SAM" id="MobiDB-lite"/>
    </source>
</evidence>
<evidence type="ECO:0000313" key="6">
    <source>
        <dbReference type="Proteomes" id="UP000322699"/>
    </source>
</evidence>
<keyword evidence="1" id="KW-0677">Repeat</keyword>
<evidence type="ECO:0000313" key="5">
    <source>
        <dbReference type="EMBL" id="KAA1257827.1"/>
    </source>
</evidence>
<dbReference type="SMART" id="SM00710">
    <property type="entry name" value="PbH1"/>
    <property type="match status" value="11"/>
</dbReference>
<dbReference type="InterPro" id="IPR002105">
    <property type="entry name" value="Dockerin_1_rpt"/>
</dbReference>
<protein>
    <submittedName>
        <fullName evidence="5">Uncharacterized protein</fullName>
    </submittedName>
</protein>
<keyword evidence="6" id="KW-1185">Reference proteome</keyword>
<dbReference type="NCBIfam" id="NF012211">
    <property type="entry name" value="tand_rpt_95"/>
    <property type="match status" value="1"/>
</dbReference>
<dbReference type="RefSeq" id="WP_068261917.1">
    <property type="nucleotide sequence ID" value="NZ_LWSK01000030.1"/>
</dbReference>
<dbReference type="Gene3D" id="2.60.120.380">
    <property type="match status" value="2"/>
</dbReference>
<dbReference type="OrthoDB" id="247526at2"/>
<dbReference type="GO" id="GO:0004553">
    <property type="term" value="F:hydrolase activity, hydrolyzing O-glycosyl compounds"/>
    <property type="evidence" value="ECO:0007669"/>
    <property type="project" value="InterPro"/>
</dbReference>
<dbReference type="Pfam" id="PF20009">
    <property type="entry name" value="GEVED"/>
    <property type="match status" value="1"/>
</dbReference>
<dbReference type="Pfam" id="PF17803">
    <property type="entry name" value="Cadherin_4"/>
    <property type="match status" value="1"/>
</dbReference>
<dbReference type="InterPro" id="IPR006626">
    <property type="entry name" value="PbH1"/>
</dbReference>
<dbReference type="InterPro" id="IPR045474">
    <property type="entry name" value="GEVED"/>
</dbReference>
<dbReference type="Proteomes" id="UP000322699">
    <property type="component" value="Unassembled WGS sequence"/>
</dbReference>
<gene>
    <name evidence="5" type="ORF">LF1_03170</name>
</gene>
<feature type="compositionally biased region" description="Polar residues" evidence="2">
    <location>
        <begin position="678"/>
        <end position="692"/>
    </location>
</feature>
<dbReference type="EMBL" id="VRLW01000001">
    <property type="protein sequence ID" value="KAA1257827.1"/>
    <property type="molecule type" value="Genomic_DNA"/>
</dbReference>
<dbReference type="Pfam" id="PF17963">
    <property type="entry name" value="Big_9"/>
    <property type="match status" value="2"/>
</dbReference>
<name>A0A5B1C9K9_9BACT</name>
<dbReference type="InterPro" id="IPR001313">
    <property type="entry name" value="Pumilio_RNA-bd_rpt"/>
</dbReference>
<feature type="compositionally biased region" description="Basic residues" evidence="2">
    <location>
        <begin position="1"/>
        <end position="19"/>
    </location>
</feature>
<organism evidence="5 6">
    <name type="scientific">Rubripirellula obstinata</name>
    <dbReference type="NCBI Taxonomy" id="406547"/>
    <lineage>
        <taxon>Bacteria</taxon>
        <taxon>Pseudomonadati</taxon>
        <taxon>Planctomycetota</taxon>
        <taxon>Planctomycetia</taxon>
        <taxon>Pirellulales</taxon>
        <taxon>Pirellulaceae</taxon>
        <taxon>Rubripirellula</taxon>
    </lineage>
</organism>
<sequence length="6214" mass="655235">MTKRRNLRHQSRSQSRSRSKSLSSRNLHHETLEKRELLAFDLVSVAADVTEQFNLGGVTQLDSPPRELTFRFGGSTGFNATALASFTFTASGGDGNFDSGNETTVTPDFLGLGDTDRIVVARFAGDLPQDSYRVSIPQDTIGLGTTLVDFDLQLGPRVLAVVPQPVTGGVGSRVQATNQIEVFFNDDPLSRVSAGVVSYTAGPGQPPPVLPVVDPANYRLFATKGTVESTDDTEVMITAVSYDPISGKATLTTAGDLSTLAPGETYRLRIGSGQDTNDAPVQSVVSETSTPGDTFAEALSGTGAVSIDFTPGDGLQSHVLVGGEIRNDSSYVLPWPGSYQNPGIRDQRRDAKFTRQSDSTIGTNVYPYNFADLYGRDATGQSLDNAITPAQRQRVREVLDLYEENLGVRFVETADSGLQIVTGDLRGLQQTADVSAGDGTPKSLYRINERDPSRGTLVLDASENFFDSYGLSPDTRPSYFVEAIRGIGSVLGIGDLFELPTGTDGAIGSQDEPNSELFSSDGDGGGNPLGIAGFPATPAEPDFLSHAAKVIGQAVNRPEVDDVDFYAFNVAQSAGLDAGGIVTIETYAQRLGEASLLDSVIRLYRVNGQPGSETFELVARNDDSFGDDSHLRLDLQPGRYVVGVSSTGHEDYYGEKDGDDSATGGRTEGRYDLRITFDSRSQSESTAPTGLTDQFGVPLDGDADGQAGGDFNFWFNAAPNQLNSPRTIFVDPDANGGNGLLQTPFSRIDDALAAAQPGDVVRLLPSLGDDGDLATTDDNVAYNIGRGGPNNAILRDGETFEVPQGVTVMIDAGAILKFSDSKIVAGSESVSEDRSLAAVQVLGTPANNVILTSLSDESVGVDEFPNIITTPQSAQWGGIEFRDDVDLAEGRDVYQNEGIFVNYVSHADIRFGGGRVRPSDPPTAAIKIDDARPTIIYNSITDSAGAAISATPNSFREDTFNSPRYQRFANDVENGLFYAFTSDYDRVGPEIVGNDLQRNSVNGLAVLVSTPTGGSTGELLVSGRFDDTDIAHVITDSLVVAGNPGGATLQEDRPDVNSVTGITRSTGTLAAGTYRYIVTFVTLEGQESLSSVPTRGFTSNGAIELRNLPTAPDGFVGRRIYRGLDTGGTIEYGFVDQIDRSGTRFTDVGAATRGSVQSIVVPSVAGVTLDRAPVDDFGDPVDGVMVAGRGYDYRFTFRDVFGGESQASVATSTVFALQDGAIEIDGIPQPPLRDNSAAIFTGTNVYRRDAVSGNYLLIAELNEGITTLVDTGIQPESDATALNSTLGLDAQRSSKLLPRYDARLTIDPGSVLKFDTSRIEVNFGADFYAEGTPGAPITFTSLNDATAGGRTVVTNALPTAGDWGGISIRQSSTASLDYADIRFGGGSAVLEGQLRDSNALEILQADVRVTNSRFTDNADGFRDEAAANETRLGRGFNAPATIFVRGSQPIIVDNVIDRGEGAAISINPDSFTPDANIDHGRSTGLVDLYTQELDNQGPLIAGNQIAGHGINGLDIRSEIVTVDSTWDDTDITHVVRAPIHSLTNAYGGALRLRSDSDASLVVKFGPDGTLNADGRPLDIDDRIGGTLQILGSPGFPVVLTSLNDDTIGGGFTPDGIPNVDTVGPETLDIDGNPITPAPGDWIGVRIGTFANDRNVAYRYENELPIAADESTNDRPDDAQALGILAARENASDENQRLGFNVRGLLSAPSDVDVYSFTASGGTEVIFDIDETSSGLDTVLELVTVDGRIIASSDNSRAESVGTESLFVDETLPEGVLDEDVRPTVTTITSTNVESPNLADAGFKVRLPGSSLADLDYYIRVRTADGITSGQYTLSLRLQDGNEIAGSNIRRAEIRYATTAIDVVAAPLHSPLAGDVGEIVDVIDPTPGDRNSGDESTREVVDLRLNQNFAGAAQPIGNLLTSDRGSLVVTGEIGNLNDSLSVPALFNSLLDERLEDVDIYRVDLFAQQLEPDTFDSENRFVTTTFDIDYADQLGRPDTRLSIYDAQGRLILVGHDSNVTDDSARPVEGVDSTNLSGGSSGISDAYIGPVELPEGTYFVAVSSAATVPQFLDQFFDETPTNPLVRLMPINSTRTISRDSFEELTFEGIPGSTIGFADQFLDYTAEAAYIVPNFDVNSAVPYSLDDITLFVSYSNGIPGNGGNDVKSLAAFNPFTGTMTRLIGESQQPVGDIAIRRDGALFSYTLGPNNGQQNSGNTGNFQRISSTDADVLGSSEDGIVFQQSNEAGTGNEVSGGAQLLIQGMAFVPNLGTALIPTNNIPAQERLFVVGTRDNTGRGGEIPVSLTRNILYLAAANDGEITSFGSLDGDDDRDFGNVPYNTSFGPASDEEELGVVDTGQIDTQLGGDGGDLTGVAVRVSDEVVFDNELVAVTNLGGVHVINPSVTQPAPIGGPEEGYNRVIPTDFYGLLEPTPDHVARNGSTFLQFSGLTYAPQSIEEGRYDDTYFATTSDGWLYAFTLDNNEVTGEFDVVPAPVFFDGNYGVELSFVSDFGFTSPVGNVTNGLAFSTLQINPFQINGERFADPGHGLVTPYDRSRQPLGLGGGNSLYFGFSTAGGTDDNTLGSPETGRQLSPGGLQGSTISDSIDLSNYSAGDRPTLYFTYFIEVEADDDFDPIGGDAQPQRDSFRVFGSGEDGQYRLLATNNEFRNVAFDDEFDEFNRALTRDLDNDPGFEAGIPVQEIFDDIPNGQWRQARVDLSPFAGDRDVKIRFDFSSAGARLDQIGSVELVARDAVVIPDNDIALLTNDRDQGAALQTIVGSDIVFAPGVNYNAGDSLIITGADGELTTVLFVDSLGGAVAAGTVPVLIDPAASANDVARAVGAAVPSSLAPTIDGNGRLSLLRAVNVSVDEAIAAGLATPQPFADPGSPLLITPNAQAAVDGETFTVDLFGFGGFGVETFTYRRLGNETGDTNEIIFDDTITDPIISDVSVATEASRVINSVFGAQGFGLVSFVVGGDVQFNSLDVQLSVTAGPTVLARRTVDDPRVRVEFSEGIVTNDDETVQLTDAFGDTFVIVLNDDNNIPGNIIPAGATVIDVAFANGDTVEQIRDAVVAAVTTAAPSLDAAAALDEFGLPTAVTFDASVFAQTQRPNPFFSVAADAVRFDFPTANQIIDGETITIETPTGTVEILFNAANGPSDVGTVVFRNNSVPGNVVTSVRAIVDDFIDVALEGNFEIGRDGGSLIFYGIDVTNVTFSEENTNFEIFDVQARRINVPSGNELNDRDTIEVTATPPTSDSANEDLITFVDEGANPAADEIGEIGFERLDSAEDIRDDLDAIYRFAFQATGQAGQVQLLIAGDELNTTSPDPAVTTLRFEPFIEIDLPTITETGRGLRTGETIDLSLPTGEALTLVFVRTGSTFNVPAGQLAIPFDETSTAIDVGRDIAQRVNQIDPAFVAVGTLTGFGLAVDGADAVLSFDPQATQIDVSDESFTYSVPITVPRGELINEGETLTIFRRDRPFEQVGEVYTFTTDPVAAAAGVNQILFAPSESASVIAERLLGQLAGDLRSQFADGSDRVLLLSNASSVIVGNSGSTPPIVSFQAAENTTLEPGDFFDDARVIRATPVLINQSQDSTEVAEALQIGLADALGPLANDPTPEPGFFVPTEPSRRAATSASAINYKIEAGDRVRLFNSQVVDAGRYGLNTFLPGDNFGVSLPDAFTNNQVSTVAASGNQFEGVYIDDIIVGFAERGEAVIYDNFLGSAANANFVLNPEYTPDSRGSGLQRVAGNTDQPENPDQILVGQYSLEIRTADNYGVPQDFDPINLVLDESTGSGRTFDTNDRLRDGGVTMIVPAGINLIDGDRFTIDDGTRSLTFEFNNTLVDPESSDTSVDPSNVPINFEPSDTDFDIAGKIRDAINNEQFTSSDGEQANEGGLRVRALSGDGAEVGVTSSNRVELIGENIVVNPTFAARSNGQTGDVGRTIKIDGVATETPFGDFTNRRFPVVDQDLRTVAYLQINNESAALTDYVPGDTLVVDGKIGDRVSKGIQNNTAADDGSIVVSDPQQDLDIYRIYLTAGSSIDLDVDTTGLFRDTSRLVAPVIAVLRAGTPFSNSLEFDQNLIGFSDFANIESGNGESAGGAFATAVADVDGYYDVVISSRFAYDGGFFAQNPDFDFNEPFDDDNPFTDPADAGFGEYQLTIRPTASVAPGASQSSTGVPSRDVLFVDYQFGKTDVNRVDDQGQILIESNIIRDSLDFAIDASIGARGQTATSPVTVDGLTRPGSAALLRNINSSALVTGTVIVNNLIIDSTITDGTADDASATAIRFAGGTFADGDVPSPNVFGRILNNTIIGDGDGTAIDIAGRAAPAILNNVIVGTALGVNVDTVTANQTVSASNVFAAIVTTPSNVTEDQSIILPTADNLFSTATNGDQPIFVPAAGSVLVDSSLETLRDRLDFVDSVKGPVNIAPSPVLAPTFDALGNRRIDSPGVGAGGTGGNVFVDRGALEQSDTRRPTARLSSPLDAVGSANLSGDNEPAPAVVRLGSPQPLPFIEVELSDVGIGIALDTVTPSAVTLLENGTPLVRGRDYTFAFSPAGTTIRLTSTRGEFRGDATYEVLLSQTIRDLAGNAIAPTNDQNETLLTIITAGVEVDFGDAPASYGTSSSDGGPVHSLPANASVRLGSRLDTEAAGIPSAMADSDDNVAAIAVNVASAPSLTSSLVGGQTLITVSAVPAVGEVVFMSLDGRGFVVQFSDPTQNIGIGRVAINVDGSSTVESVTADLSSALESFLTANQSGVAVAAAPATDTVALESFDDEDGVQIGRINRTGRDYFVFGTPQADGVVSAADVDGILVPGTTTAINVVATGDGFLDAWIDFDGDGSFDEQDRIAASIPVTTGNNIISVTTPAGLTTPIDTFARFRVSETGGLLPTGFALGGEVEDYQISIAPTDFGLPFNTPPSFTMTGTSIELREGDTSDVQTITNFLTNLLPGNPNKVVELQSQTVASVNISSIGGTPGLLIPGSLQIVTPGTGGDLTADLQYATVPDGNGVITFTLTATDNVGLTSAPITVTLNVRPQNDAPRIKDPLGVPAADQRNADDAYSVAANGEIAYTLKEDNTELLGVVGDPFFIPFTTGTSVGYNRIGLLSVFEAGAADELDPSNPTGNQVLNFVEAFSDRGVGITALGGTLTPRMEAGVLVGLDYVPPTDLNTNFGSGGIDSFFYTVLDDNPSGGESFDPDLGIIIPQPLTSTNRVELRLNPVNDRPVFDTTTLELSVQEDAQLTEIEAYASGIFAGPVRTAFDEVSSTTGQSLEFTLVSLDFPQADADDFFEVYPEIDESTGLLAFQPAANIFGDFRFEVTLNDDGPENSTRGDLISSVPVTLTIGVRPTNDPPQVAPGADPLVFEIDEDNQAVILVNGTATEDGLLDVFRPGPSVGRTDEAADIAPAPGGNQTVALRTPITNRSTEGGTIEFDDSGATPQLIYTPRPNFVGTDTFIYSVFDDGQSVDADGVAFTDSRIASNTVTIVVAPVNDAPLFSGGDNVTTPEQSLVTDVSIPNWASIVQAGPPTAIDEINGTINAPAQGLEFVFNQVSGDTGLFATPVTAPIDAATGTASLTFQQIPQANGVAVFEVFLQDDGPGSETGANDPTGDKFRSEPAGTFTITVESVNDPPQATIVNPTVVVDEDEGPISVQQFDPFSPGPAEATDEQSQTVSFEVQPLAPVFADLFSVQPTVDESGFLRFTTAPNANSFITGPIPIVVTARDSGGTDNGGNDASTFTFNIVITEVNDSPRARLDEFSTDEDTPLTLTVADLIANDTDPDTLTNPGETLSLNLQPEFTSASGARVRYDAATGTITYDPTDRFASPTLQALMNDGVTAESLTDSFTYSLIDSTGLVSNVARVAIDVSGINDAPILVPDTPTLNSDGTTIITPLENDFDIDGTIDATSIEITLLPAFGSLDVLDDGTIIYTPFNDSDADDVFRYTVADNFGLRSEEALVTISANASPIAVSDNETTFINESVFIDVAENDSDPNGSLDLDSITIVRTPLFGEAMAQPDGTVQYIPDAGFVGIDTFEYRIADDQGRLSNVATTRVQVVASRMQNPDRFSDVNADGLITAIDALLIVNFIGREGTNLAVNDAITRIPDELRRFRFLDVSGDQVVSVRDALDVINELERINNVSQNSFGAEREQVFASGIDVGTESRLASGSVTSVANDPINNQVAEKLVDVSDSSSEYDDIIDSIVIDSSSSDSDSETSAIDEVLTGLF</sequence>
<dbReference type="InterPro" id="IPR040853">
    <property type="entry name" value="RapA2_cadherin-like"/>
</dbReference>
<proteinExistence type="predicted"/>
<evidence type="ECO:0000259" key="4">
    <source>
        <dbReference type="Pfam" id="PF20009"/>
    </source>
</evidence>
<dbReference type="GO" id="GO:0003723">
    <property type="term" value="F:RNA binding"/>
    <property type="evidence" value="ECO:0007669"/>
    <property type="project" value="InterPro"/>
</dbReference>
<feature type="domain" description="RapA2 cadherin-like" evidence="3">
    <location>
        <begin position="5727"/>
        <end position="5805"/>
    </location>
</feature>
<evidence type="ECO:0000259" key="3">
    <source>
        <dbReference type="Pfam" id="PF17803"/>
    </source>
</evidence>
<accession>A0A5B1C9K9</accession>
<feature type="compositionally biased region" description="Polar residues" evidence="2">
    <location>
        <begin position="2574"/>
        <end position="2586"/>
    </location>
</feature>
<dbReference type="GO" id="GO:0000272">
    <property type="term" value="P:polysaccharide catabolic process"/>
    <property type="evidence" value="ECO:0007669"/>
    <property type="project" value="InterPro"/>
</dbReference>
<feature type="region of interest" description="Disordered" evidence="2">
    <location>
        <begin position="1"/>
        <end position="27"/>
    </location>
</feature>
<feature type="domain" description="GEVED" evidence="4">
    <location>
        <begin position="4821"/>
        <end position="4894"/>
    </location>
</feature>
<comment type="caution">
    <text evidence="5">The sequence shown here is derived from an EMBL/GenBank/DDBJ whole genome shotgun (WGS) entry which is preliminary data.</text>
</comment>
<dbReference type="Gene3D" id="2.60.40.2810">
    <property type="match status" value="1"/>
</dbReference>
<feature type="region of interest" description="Disordered" evidence="2">
    <location>
        <begin position="678"/>
        <end position="697"/>
    </location>
</feature>
<feature type="region of interest" description="Disordered" evidence="2">
    <location>
        <begin position="2574"/>
        <end position="2594"/>
    </location>
</feature>
<evidence type="ECO:0000256" key="1">
    <source>
        <dbReference type="ARBA" id="ARBA00022737"/>
    </source>
</evidence>
<feature type="region of interest" description="Disordered" evidence="2">
    <location>
        <begin position="649"/>
        <end position="668"/>
    </location>
</feature>
<dbReference type="Pfam" id="PF00404">
    <property type="entry name" value="Dockerin_1"/>
    <property type="match status" value="1"/>
</dbReference>
<dbReference type="PROSITE" id="PS50302">
    <property type="entry name" value="PUM"/>
    <property type="match status" value="1"/>
</dbReference>
<reference evidence="5 6" key="1">
    <citation type="submission" date="2019-08" db="EMBL/GenBank/DDBJ databases">
        <title>Deep-cultivation of Planctomycetes and their phenomic and genomic characterization uncovers novel biology.</title>
        <authorList>
            <person name="Wiegand S."/>
            <person name="Jogler M."/>
            <person name="Boedeker C."/>
            <person name="Pinto D."/>
            <person name="Vollmers J."/>
            <person name="Rivas-Marin E."/>
            <person name="Kohn T."/>
            <person name="Peeters S.H."/>
            <person name="Heuer A."/>
            <person name="Rast P."/>
            <person name="Oberbeckmann S."/>
            <person name="Bunk B."/>
            <person name="Jeske O."/>
            <person name="Meyerdierks A."/>
            <person name="Storesund J.E."/>
            <person name="Kallscheuer N."/>
            <person name="Luecker S."/>
            <person name="Lage O.M."/>
            <person name="Pohl T."/>
            <person name="Merkel B.J."/>
            <person name="Hornburger P."/>
            <person name="Mueller R.-W."/>
            <person name="Bruemmer F."/>
            <person name="Labrenz M."/>
            <person name="Spormann A.M."/>
            <person name="Op Den Camp H."/>
            <person name="Overmann J."/>
            <person name="Amann R."/>
            <person name="Jetten M.S.M."/>
            <person name="Mascher T."/>
            <person name="Medema M.H."/>
            <person name="Devos D.P."/>
            <person name="Kaster A.-K."/>
            <person name="Ovreas L."/>
            <person name="Rohde M."/>
            <person name="Galperin M.Y."/>
            <person name="Jogler C."/>
        </authorList>
    </citation>
    <scope>NUCLEOTIDE SEQUENCE [LARGE SCALE GENOMIC DNA]</scope>
    <source>
        <strain evidence="5 6">LF1</strain>
    </source>
</reference>